<organism evidence="2">
    <name type="scientific">uncultured bacterium 16A2</name>
    <dbReference type="NCBI Taxonomy" id="508711"/>
    <lineage>
        <taxon>Bacteria</taxon>
        <taxon>environmental samples</taxon>
    </lineage>
</organism>
<name>B4Y5L2_9BACT</name>
<dbReference type="EMBL" id="EU362857">
    <property type="protein sequence ID" value="ACB32191.1"/>
    <property type="molecule type" value="Genomic_DNA"/>
</dbReference>
<dbReference type="PROSITE" id="PS50222">
    <property type="entry name" value="EF_HAND_2"/>
    <property type="match status" value="2"/>
</dbReference>
<evidence type="ECO:0000259" key="1">
    <source>
        <dbReference type="PROSITE" id="PS50222"/>
    </source>
</evidence>
<dbReference type="InterPro" id="IPR002048">
    <property type="entry name" value="EF_hand_dom"/>
</dbReference>
<feature type="domain" description="EF-hand" evidence="1">
    <location>
        <begin position="98"/>
        <end position="133"/>
    </location>
</feature>
<feature type="domain" description="EF-hand" evidence="1">
    <location>
        <begin position="31"/>
        <end position="60"/>
    </location>
</feature>
<dbReference type="SMART" id="SM00054">
    <property type="entry name" value="EFh"/>
    <property type="match status" value="2"/>
</dbReference>
<dbReference type="GO" id="GO:0005509">
    <property type="term" value="F:calcium ion binding"/>
    <property type="evidence" value="ECO:0007669"/>
    <property type="project" value="InterPro"/>
</dbReference>
<accession>B4Y5L2</accession>
<dbReference type="PROSITE" id="PS00018">
    <property type="entry name" value="EF_HAND_1"/>
    <property type="match status" value="2"/>
</dbReference>
<sequence>MRIEKLLALGLIAGSVFLGGALVAAPARAEQSAIKALDTDNDGTLDLNEVTKGAEAVFDRLQKDQDDTLDRKELGSRLSAKEFAAADPDKDATLTKEEYVALVQKLFKQADVDGDGKLEAKELRSKAGRALLRLIR</sequence>
<dbReference type="Pfam" id="PF13202">
    <property type="entry name" value="EF-hand_5"/>
    <property type="match status" value="2"/>
</dbReference>
<dbReference type="Gene3D" id="1.10.238.10">
    <property type="entry name" value="EF-hand"/>
    <property type="match status" value="2"/>
</dbReference>
<proteinExistence type="predicted"/>
<dbReference type="SUPFAM" id="SSF47473">
    <property type="entry name" value="EF-hand"/>
    <property type="match status" value="1"/>
</dbReference>
<dbReference type="AlphaFoldDB" id="B4Y5L2"/>
<reference evidence="2" key="1">
    <citation type="journal article" date="2008" name="Environ. Microbiol.">
        <title>Revealing the uncultivated majority: combining DNA stable-isotope probing, multiple displacement amplification and metagenomic analyses of uncultivated Methylocystis in acidic peatlands.</title>
        <authorList>
            <person name="Chen Y."/>
            <person name="Dumont M.G."/>
            <person name="Neufeld J.D."/>
            <person name="Bodrossy L."/>
            <person name="Stralis-Pavese N."/>
            <person name="McNamara N.P."/>
            <person name="Ostle N."/>
            <person name="Briones M.J."/>
            <person name="Murrell J.C."/>
        </authorList>
    </citation>
    <scope>NUCLEOTIDE SEQUENCE</scope>
</reference>
<dbReference type="InterPro" id="IPR011992">
    <property type="entry name" value="EF-hand-dom_pair"/>
</dbReference>
<evidence type="ECO:0000313" key="2">
    <source>
        <dbReference type="EMBL" id="ACB32191.1"/>
    </source>
</evidence>
<protein>
    <recommendedName>
        <fullName evidence="1">EF-hand domain-containing protein</fullName>
    </recommendedName>
</protein>
<dbReference type="InterPro" id="IPR018247">
    <property type="entry name" value="EF_Hand_1_Ca_BS"/>
</dbReference>